<dbReference type="EMBL" id="JBHUHR010000046">
    <property type="protein sequence ID" value="MFD2037175.1"/>
    <property type="molecule type" value="Genomic_DNA"/>
</dbReference>
<gene>
    <name evidence="1" type="ORF">ACFSKL_20425</name>
</gene>
<evidence type="ECO:0000313" key="2">
    <source>
        <dbReference type="Proteomes" id="UP001597361"/>
    </source>
</evidence>
<organism evidence="1 2">
    <name type="scientific">Belliella marina</name>
    <dbReference type="NCBI Taxonomy" id="1644146"/>
    <lineage>
        <taxon>Bacteria</taxon>
        <taxon>Pseudomonadati</taxon>
        <taxon>Bacteroidota</taxon>
        <taxon>Cytophagia</taxon>
        <taxon>Cytophagales</taxon>
        <taxon>Cyclobacteriaceae</taxon>
        <taxon>Belliella</taxon>
    </lineage>
</organism>
<accession>A0ABW4VUA8</accession>
<protein>
    <submittedName>
        <fullName evidence="1">DNA polymerase III subunit gamma/tau</fullName>
    </submittedName>
</protein>
<proteinExistence type="predicted"/>
<comment type="caution">
    <text evidence="1">The sequence shown here is derived from an EMBL/GenBank/DDBJ whole genome shotgun (WGS) entry which is preliminary data.</text>
</comment>
<dbReference type="RefSeq" id="WP_376888847.1">
    <property type="nucleotide sequence ID" value="NZ_JBHUHR010000046.1"/>
</dbReference>
<reference evidence="2" key="1">
    <citation type="journal article" date="2019" name="Int. J. Syst. Evol. Microbiol.">
        <title>The Global Catalogue of Microorganisms (GCM) 10K type strain sequencing project: providing services to taxonomists for standard genome sequencing and annotation.</title>
        <authorList>
            <consortium name="The Broad Institute Genomics Platform"/>
            <consortium name="The Broad Institute Genome Sequencing Center for Infectious Disease"/>
            <person name="Wu L."/>
            <person name="Ma J."/>
        </authorList>
    </citation>
    <scope>NUCLEOTIDE SEQUENCE [LARGE SCALE GENOMIC DNA]</scope>
    <source>
        <strain evidence="2">CGMCC 1.15180</strain>
    </source>
</reference>
<evidence type="ECO:0000313" key="1">
    <source>
        <dbReference type="EMBL" id="MFD2037175.1"/>
    </source>
</evidence>
<keyword evidence="2" id="KW-1185">Reference proteome</keyword>
<name>A0ABW4VUA8_9BACT</name>
<dbReference type="Proteomes" id="UP001597361">
    <property type="component" value="Unassembled WGS sequence"/>
</dbReference>
<sequence>MFKEAANPFGAKKSPVQKTIAIPSSIQDARKMAAAKPVAQVSVQVEQEAKDEVNQLAEVFDENKLKNVLHEMVEEYKKDHKNLEVTVLKQPYKLEGEHITFFLNGEIQEDIFAKNKHVVMNIVRRRLNNYNVTISAQIQEDAVPEGKKLYTSTDKLNYLLEKHGALRELQRKFGLETDF</sequence>